<feature type="domain" description="MIF4G" evidence="5">
    <location>
        <begin position="967"/>
        <end position="1190"/>
    </location>
</feature>
<dbReference type="InterPro" id="IPR003890">
    <property type="entry name" value="MIF4G-like_typ-3"/>
</dbReference>
<feature type="compositionally biased region" description="Low complexity" evidence="4">
    <location>
        <begin position="484"/>
        <end position="497"/>
    </location>
</feature>
<proteinExistence type="inferred from homology"/>
<feature type="region of interest" description="Disordered" evidence="4">
    <location>
        <begin position="611"/>
        <end position="823"/>
    </location>
</feature>
<feature type="compositionally biased region" description="Low complexity" evidence="4">
    <location>
        <begin position="325"/>
        <end position="343"/>
    </location>
</feature>
<evidence type="ECO:0000313" key="6">
    <source>
        <dbReference type="EMBL" id="KAF4691939.1"/>
    </source>
</evidence>
<feature type="compositionally biased region" description="Pro residues" evidence="4">
    <location>
        <begin position="677"/>
        <end position="688"/>
    </location>
</feature>
<evidence type="ECO:0000256" key="3">
    <source>
        <dbReference type="ARBA" id="ARBA00022917"/>
    </source>
</evidence>
<reference evidence="6 7" key="1">
    <citation type="submission" date="2020-04" db="EMBL/GenBank/DDBJ databases">
        <title>Perkinsus olseni comparative genomics.</title>
        <authorList>
            <person name="Bogema D.R."/>
        </authorList>
    </citation>
    <scope>NUCLEOTIDE SEQUENCE [LARGE SCALE GENOMIC DNA]</scope>
    <source>
        <strain evidence="6">00978-12</strain>
    </source>
</reference>
<accession>A0A7J6P758</accession>
<feature type="compositionally biased region" description="Low complexity" evidence="4">
    <location>
        <begin position="507"/>
        <end position="529"/>
    </location>
</feature>
<evidence type="ECO:0000256" key="2">
    <source>
        <dbReference type="ARBA" id="ARBA00022540"/>
    </source>
</evidence>
<comment type="similarity">
    <text evidence="1">Belongs to the eukaryotic initiation factor 4G family.</text>
</comment>
<dbReference type="Proteomes" id="UP000541610">
    <property type="component" value="Unassembled WGS sequence"/>
</dbReference>
<feature type="compositionally biased region" description="Low complexity" evidence="4">
    <location>
        <begin position="8"/>
        <end position="18"/>
    </location>
</feature>
<feature type="region of interest" description="Disordered" evidence="4">
    <location>
        <begin position="159"/>
        <end position="233"/>
    </location>
</feature>
<feature type="compositionally biased region" description="Polar residues" evidence="4">
    <location>
        <begin position="716"/>
        <end position="725"/>
    </location>
</feature>
<feature type="compositionally biased region" description="Low complexity" evidence="4">
    <location>
        <begin position="303"/>
        <end position="313"/>
    </location>
</feature>
<dbReference type="Pfam" id="PF02854">
    <property type="entry name" value="MIF4G"/>
    <property type="match status" value="1"/>
</dbReference>
<dbReference type="PANTHER" id="PTHR23253:SF9">
    <property type="entry name" value="EUKARYOTIC TRANSLATION INITIATION FACTOR 4 GAMMA 2"/>
    <property type="match status" value="1"/>
</dbReference>
<keyword evidence="3" id="KW-0648">Protein biosynthesis</keyword>
<gene>
    <name evidence="6" type="ORF">FOZ60_014426</name>
</gene>
<feature type="compositionally biased region" description="Low complexity" evidence="4">
    <location>
        <begin position="628"/>
        <end position="639"/>
    </location>
</feature>
<dbReference type="SUPFAM" id="SSF48371">
    <property type="entry name" value="ARM repeat"/>
    <property type="match status" value="1"/>
</dbReference>
<comment type="caution">
    <text evidence="6">The sequence shown here is derived from an EMBL/GenBank/DDBJ whole genome shotgun (WGS) entry which is preliminary data.</text>
</comment>
<evidence type="ECO:0000313" key="7">
    <source>
        <dbReference type="Proteomes" id="UP000541610"/>
    </source>
</evidence>
<dbReference type="InterPro" id="IPR016024">
    <property type="entry name" value="ARM-type_fold"/>
</dbReference>
<evidence type="ECO:0000256" key="4">
    <source>
        <dbReference type="SAM" id="MobiDB-lite"/>
    </source>
</evidence>
<evidence type="ECO:0000259" key="5">
    <source>
        <dbReference type="SMART" id="SM00543"/>
    </source>
</evidence>
<feature type="compositionally biased region" description="Low complexity" evidence="4">
    <location>
        <begin position="200"/>
        <end position="211"/>
    </location>
</feature>
<dbReference type="SMART" id="SM00543">
    <property type="entry name" value="MIF4G"/>
    <property type="match status" value="1"/>
</dbReference>
<feature type="compositionally biased region" description="Pro residues" evidence="4">
    <location>
        <begin position="556"/>
        <end position="566"/>
    </location>
</feature>
<dbReference type="GO" id="GO:0003723">
    <property type="term" value="F:RNA binding"/>
    <property type="evidence" value="ECO:0007669"/>
    <property type="project" value="InterPro"/>
</dbReference>
<feature type="region of interest" description="Disordered" evidence="4">
    <location>
        <begin position="1194"/>
        <end position="1247"/>
    </location>
</feature>
<evidence type="ECO:0000256" key="1">
    <source>
        <dbReference type="ARBA" id="ARBA00005775"/>
    </source>
</evidence>
<dbReference type="OrthoDB" id="514777at2759"/>
<feature type="region of interest" description="Disordered" evidence="4">
    <location>
        <begin position="1614"/>
        <end position="1639"/>
    </location>
</feature>
<feature type="region of interest" description="Disordered" evidence="4">
    <location>
        <begin position="1"/>
        <end position="63"/>
    </location>
</feature>
<dbReference type="Gene3D" id="1.25.40.180">
    <property type="match status" value="2"/>
</dbReference>
<keyword evidence="2" id="KW-0396">Initiation factor</keyword>
<dbReference type="EMBL" id="JABANP010000068">
    <property type="protein sequence ID" value="KAF4691939.1"/>
    <property type="molecule type" value="Genomic_DNA"/>
</dbReference>
<feature type="compositionally biased region" description="Low complexity" evidence="4">
    <location>
        <begin position="567"/>
        <end position="595"/>
    </location>
</feature>
<feature type="compositionally biased region" description="Low complexity" evidence="4">
    <location>
        <begin position="1622"/>
        <end position="1639"/>
    </location>
</feature>
<name>A0A7J6P758_PEROL</name>
<feature type="compositionally biased region" description="Low complexity" evidence="4">
    <location>
        <begin position="177"/>
        <end position="190"/>
    </location>
</feature>
<feature type="region of interest" description="Disordered" evidence="4">
    <location>
        <begin position="288"/>
        <end position="373"/>
    </location>
</feature>
<feature type="region of interest" description="Disordered" evidence="4">
    <location>
        <begin position="386"/>
        <end position="599"/>
    </location>
</feature>
<feature type="compositionally biased region" description="Low complexity" evidence="4">
    <location>
        <begin position="53"/>
        <end position="63"/>
    </location>
</feature>
<sequence length="1639" mass="176498">MGGGTGPNGANNNNTSGRGSWGPQSTGPGKGKGKGAAPSNQGMQPPPPPPPHSAYQPQQQLQGGYYPPAAAGGYIMEEMGMPQQFVPQGYGFVMPPYMAYGGPTSQPPPPPVMPGYGYQMVPAAGMGPGPGGPAYYVPMQGVPYGVPGQEYAMQAAMMPPPPPPQHQQGYPGGGMYGPPYGSPMDSGGPMSAPPMPRPGSGPQQQQPPHSGATVGNASDSASGVMGGEDTHLQQQQQQHLNILVRRSNWLTNLIPLRRLLLKTPRLQTAAAATVMQLLLLLRLLLPSRPVSTPGNVEEKTGETRPTTAATTERPGSRQKPAQPPSFAAVAAGVASAGSSTDAAEGSSGQAVGRGQKQQPPASPTAAAHHDDYRGVNDRKKLLNAALRKPLPSATTKPPLIDSKHPKQQQSTAPPAARPEGPSESPAQDVERQRPRSSSSSRVQSTGFEEDKVNGEAYEQQHGGQQQQQHAGLIPAAGGPPPPMYQMGGPMPYGGIPPYGTPPPPAYLGPQYGGPLQQQQQPMPMYSQPPQGGGAMMMPVFPQPGMHGHIEEGEMASPPPPPMPSEPSPQQQQLQPPVSGDLSSSPPASQASVAKSTTQYGGKKLALNKAIAKKPPAVAVTSPAEKEASTAPTSGTAAAANEPIAPHTEGPNHLGETSAVTLERKKLFSRAIGKPKPAVTPPPPQPSPEPAQEAAPTVDDSKQEAVSEAPVAAPKSVSGTPPSSVASLAKKRGFKNMPIERSAVHPSPVPATLPEPAAVTSSVPTPETEAASKDKDSWEETSSSEGEPAKAAVVHEEAEVPEGEETPSAQSSEEPLPEPLPFTGPLSRNDLLRMFLVAPATEAFRGDARPIDFADEAPPAPLVSLSVASTSQVRQPGGGSAGGLRRQTSKGMMGQRQQGGGGGHQHIGSGDWRKDMLGPQAMREKYNRQQSRQQYKRSSAPVAPLKVTEHGYKVAASMEDISPQDKLHRQVMSNLNRITAENFMQVTASLAELGIDEGWKLELVVRTIFDKAIQESYYCEIYSDMCMQLRRVLPEFEGDDSSKPMTFTRALITKCQEEFEALPEDLAPTPEEEAKANGDAQELEVIRSKKKERILGNMKFIGQLFLRQLLSGKVIKEVVGQLIFRSDEPEEHYIECVCILLQNIGSTLDQTERGRHLCTTFLSRLRDIKKMDYPSRLKFMIQDLIDNRSRGWVDRQGNPVGGRSKKAVKSVTLQGQEDSKRQAKVDEARRKMDELASEKREQKEAKERELQEARAFKVDKFKNSRDYFHEDGDLNSFLKDITAMVQNDPSCPPKMAENLVTWGSEDPRKAPKDAELIVELVRRGIIPFKVLNLVLRGFLEVLDDVAMDFPKAPEFYHRLFALLLIGDYSVEDGPSEFDPQLILSWKVLGSDEKSFDLAVKVLEQAKHLAGVSGVQQGLHFLRPLMKRMKHLDPSDDQDLDRMLDEAGLLKDETDSLITKLSADLKTKDFDAATRLISEEASGDLLGGKNALFERRVISALISSLRLAWSRDSWTARLSPAESLLRTVCGTGTETGVGSPNNRELHNQKRLIESLANAIYDARLPSKDVAGVYQAFINMGLIRQVVLQNWYSQPSTEPDHEVRKFIADGVKRVLAARSSDGETPPDSSAESVASPSPSTTQ</sequence>
<feature type="compositionally biased region" description="Low complexity" evidence="4">
    <location>
        <begin position="435"/>
        <end position="444"/>
    </location>
</feature>
<feature type="compositionally biased region" description="Low complexity" evidence="4">
    <location>
        <begin position="459"/>
        <end position="476"/>
    </location>
</feature>
<feature type="compositionally biased region" description="Basic and acidic residues" evidence="4">
    <location>
        <begin position="1216"/>
        <end position="1247"/>
    </location>
</feature>
<feature type="region of interest" description="Disordered" evidence="4">
    <location>
        <begin position="868"/>
        <end position="914"/>
    </location>
</feature>
<dbReference type="PANTHER" id="PTHR23253">
    <property type="entry name" value="EUKARYOTIC TRANSLATION INITIATION FACTOR 4 GAMMA"/>
    <property type="match status" value="1"/>
</dbReference>
<protein>
    <recommendedName>
        <fullName evidence="5">MIF4G domain-containing protein</fullName>
    </recommendedName>
</protein>
<organism evidence="6 7">
    <name type="scientific">Perkinsus olseni</name>
    <name type="common">Perkinsus atlanticus</name>
    <dbReference type="NCBI Taxonomy" id="32597"/>
    <lineage>
        <taxon>Eukaryota</taxon>
        <taxon>Sar</taxon>
        <taxon>Alveolata</taxon>
        <taxon>Perkinsozoa</taxon>
        <taxon>Perkinsea</taxon>
        <taxon>Perkinsida</taxon>
        <taxon>Perkinsidae</taxon>
        <taxon>Perkinsus</taxon>
    </lineage>
</organism>